<reference evidence="1" key="1">
    <citation type="submission" date="2022-06" db="EMBL/GenBank/DDBJ databases">
        <title>Isolation of gut microbiota from human fecal samples.</title>
        <authorList>
            <person name="Pamer E.G."/>
            <person name="Barat B."/>
            <person name="Waligurski E."/>
            <person name="Medina S."/>
            <person name="Paddock L."/>
            <person name="Mostad J."/>
        </authorList>
    </citation>
    <scope>NUCLEOTIDE SEQUENCE</scope>
    <source>
        <strain evidence="1">DFI.7.96</strain>
    </source>
</reference>
<dbReference type="GO" id="GO:0016853">
    <property type="term" value="F:isomerase activity"/>
    <property type="evidence" value="ECO:0007669"/>
    <property type="project" value="UniProtKB-KW"/>
</dbReference>
<dbReference type="Proteomes" id="UP001205063">
    <property type="component" value="Unassembled WGS sequence"/>
</dbReference>
<proteinExistence type="predicted"/>
<name>A0AAW5KKH5_9FIRM</name>
<comment type="caution">
    <text evidence="1">The sequence shown here is derived from an EMBL/GenBank/DDBJ whole genome shotgun (WGS) entry which is preliminary data.</text>
</comment>
<feature type="non-terminal residue" evidence="1">
    <location>
        <position position="96"/>
    </location>
</feature>
<gene>
    <name evidence="1" type="ORF">NE646_15310</name>
</gene>
<dbReference type="Gene3D" id="3.20.20.70">
    <property type="entry name" value="Aldolase class I"/>
    <property type="match status" value="1"/>
</dbReference>
<keyword evidence="1" id="KW-0413">Isomerase</keyword>
<dbReference type="InterPro" id="IPR011060">
    <property type="entry name" value="RibuloseP-bd_barrel"/>
</dbReference>
<evidence type="ECO:0000313" key="2">
    <source>
        <dbReference type="Proteomes" id="UP001205063"/>
    </source>
</evidence>
<organism evidence="1 2">
    <name type="scientific">Bittarella massiliensis</name>
    <name type="common">ex Durand et al. 2017</name>
    <dbReference type="NCBI Taxonomy" id="1720313"/>
    <lineage>
        <taxon>Bacteria</taxon>
        <taxon>Bacillati</taxon>
        <taxon>Bacillota</taxon>
        <taxon>Clostridia</taxon>
        <taxon>Eubacteriales</taxon>
        <taxon>Oscillospiraceae</taxon>
        <taxon>Bittarella (ex Durand et al. 2017)</taxon>
    </lineage>
</organism>
<feature type="non-terminal residue" evidence="1">
    <location>
        <position position="1"/>
    </location>
</feature>
<dbReference type="SUPFAM" id="SSF51366">
    <property type="entry name" value="Ribulose-phoshate binding barrel"/>
    <property type="match status" value="1"/>
</dbReference>
<dbReference type="EMBL" id="JANGAB010000524">
    <property type="protein sequence ID" value="MCQ4950983.1"/>
    <property type="molecule type" value="Genomic_DNA"/>
</dbReference>
<accession>A0AAW5KKH5</accession>
<dbReference type="AlphaFoldDB" id="A0AAW5KKH5"/>
<sequence length="96" mass="10046">VSGAEDDAPPEQVAAWKAKYPWLKIMQAVPMSGPEAIERAVAFGKFCDMLILDSVVPGVIGTGAAGITHDWAWDRAIVEQASCPVIIAGGLGPDNV</sequence>
<protein>
    <submittedName>
        <fullName evidence="1">Phosphoribosylanthranilate isomerase</fullName>
    </submittedName>
</protein>
<evidence type="ECO:0000313" key="1">
    <source>
        <dbReference type="EMBL" id="MCQ4950983.1"/>
    </source>
</evidence>
<dbReference type="InterPro" id="IPR013785">
    <property type="entry name" value="Aldolase_TIM"/>
</dbReference>